<protein>
    <recommendedName>
        <fullName evidence="1">U3 small nucleolar RNA-associated protein 15 C-terminal domain-containing protein</fullName>
    </recommendedName>
</protein>
<dbReference type="AlphaFoldDB" id="A0AAW0X7Q1"/>
<accession>A0AAW0X7Q1</accession>
<dbReference type="GO" id="GO:0005730">
    <property type="term" value="C:nucleolus"/>
    <property type="evidence" value="ECO:0007669"/>
    <property type="project" value="InterPro"/>
</dbReference>
<feature type="domain" description="U3 small nucleolar RNA-associated protein 15 C-terminal" evidence="1">
    <location>
        <begin position="3"/>
        <end position="88"/>
    </location>
</feature>
<dbReference type="Proteomes" id="UP001445076">
    <property type="component" value="Unassembled WGS sequence"/>
</dbReference>
<evidence type="ECO:0000313" key="3">
    <source>
        <dbReference type="Proteomes" id="UP001445076"/>
    </source>
</evidence>
<dbReference type="Pfam" id="PF09384">
    <property type="entry name" value="UTP15_C"/>
    <property type="match status" value="1"/>
</dbReference>
<dbReference type="EMBL" id="JARKIK010000046">
    <property type="protein sequence ID" value="KAK8735754.1"/>
    <property type="molecule type" value="Genomic_DNA"/>
</dbReference>
<evidence type="ECO:0000259" key="1">
    <source>
        <dbReference type="Pfam" id="PF09384"/>
    </source>
</evidence>
<organism evidence="2 3">
    <name type="scientific">Cherax quadricarinatus</name>
    <name type="common">Australian red claw crayfish</name>
    <dbReference type="NCBI Taxonomy" id="27406"/>
    <lineage>
        <taxon>Eukaryota</taxon>
        <taxon>Metazoa</taxon>
        <taxon>Ecdysozoa</taxon>
        <taxon>Arthropoda</taxon>
        <taxon>Crustacea</taxon>
        <taxon>Multicrustacea</taxon>
        <taxon>Malacostraca</taxon>
        <taxon>Eumalacostraca</taxon>
        <taxon>Eucarida</taxon>
        <taxon>Decapoda</taxon>
        <taxon>Pleocyemata</taxon>
        <taxon>Astacidea</taxon>
        <taxon>Parastacoidea</taxon>
        <taxon>Parastacidae</taxon>
        <taxon>Cherax</taxon>
    </lineage>
</organism>
<gene>
    <name evidence="2" type="ORF">OTU49_005302</name>
</gene>
<comment type="caution">
    <text evidence="2">The sequence shown here is derived from an EMBL/GenBank/DDBJ whole genome shotgun (WGS) entry which is preliminary data.</text>
</comment>
<keyword evidence="3" id="KW-1185">Reference proteome</keyword>
<reference evidence="2 3" key="1">
    <citation type="journal article" date="2024" name="BMC Genomics">
        <title>Genome assembly of redclaw crayfish (Cherax quadricarinatus) provides insights into its immune adaptation and hypoxia tolerance.</title>
        <authorList>
            <person name="Liu Z."/>
            <person name="Zheng J."/>
            <person name="Li H."/>
            <person name="Fang K."/>
            <person name="Wang S."/>
            <person name="He J."/>
            <person name="Zhou D."/>
            <person name="Weng S."/>
            <person name="Chi M."/>
            <person name="Gu Z."/>
            <person name="He J."/>
            <person name="Li F."/>
            <person name="Wang M."/>
        </authorList>
    </citation>
    <scope>NUCLEOTIDE SEQUENCE [LARGE SCALE GENOMIC DNA]</scope>
    <source>
        <strain evidence="2">ZL_2023a</strain>
    </source>
</reference>
<sequence length="139" mass="15122">MCGGIKTAVAGRNVKSLTPLLTFLKKYIRHPAYKLVLIDVANIVIDVYSDTLDETPALVLPFTQLKDEIEAEVRLSREHISLMGAIEMFFTASNQERPQATTSIEQLTATSAVCNSDVLQALEGGSRARSAEAVLVEVS</sequence>
<name>A0AAW0X7Q1_CHEQU</name>
<evidence type="ECO:0000313" key="2">
    <source>
        <dbReference type="EMBL" id="KAK8735754.1"/>
    </source>
</evidence>
<dbReference type="InterPro" id="IPR018983">
    <property type="entry name" value="U3_snoRNA-assocProt_15_C"/>
</dbReference>
<dbReference type="GO" id="GO:0006364">
    <property type="term" value="P:rRNA processing"/>
    <property type="evidence" value="ECO:0007669"/>
    <property type="project" value="InterPro"/>
</dbReference>
<proteinExistence type="predicted"/>